<dbReference type="SUPFAM" id="SSF57903">
    <property type="entry name" value="FYVE/PHD zinc finger"/>
    <property type="match status" value="1"/>
</dbReference>
<keyword evidence="3" id="KW-0862">Zinc</keyword>
<keyword evidence="1" id="KW-0479">Metal-binding</keyword>
<feature type="domain" description="PHD-type" evidence="5">
    <location>
        <begin position="26"/>
        <end position="83"/>
    </location>
</feature>
<proteinExistence type="predicted"/>
<dbReference type="EMBL" id="JAVRBK010000009">
    <property type="protein sequence ID" value="KAK5639634.1"/>
    <property type="molecule type" value="Genomic_DNA"/>
</dbReference>
<dbReference type="Gene3D" id="3.30.40.10">
    <property type="entry name" value="Zinc/RING finger domain, C3HC4 (zinc finger)"/>
    <property type="match status" value="1"/>
</dbReference>
<keyword evidence="2 4" id="KW-0863">Zinc-finger</keyword>
<evidence type="ECO:0000313" key="6">
    <source>
        <dbReference type="EMBL" id="KAK5639634.1"/>
    </source>
</evidence>
<dbReference type="InterPro" id="IPR001965">
    <property type="entry name" value="Znf_PHD"/>
</dbReference>
<dbReference type="InterPro" id="IPR019787">
    <property type="entry name" value="Znf_PHD-finger"/>
</dbReference>
<dbReference type="AlphaFoldDB" id="A0AAN7VA39"/>
<dbReference type="InterPro" id="IPR011011">
    <property type="entry name" value="Znf_FYVE_PHD"/>
</dbReference>
<evidence type="ECO:0000256" key="3">
    <source>
        <dbReference type="ARBA" id="ARBA00022833"/>
    </source>
</evidence>
<comment type="caution">
    <text evidence="6">The sequence shown here is derived from an EMBL/GenBank/DDBJ whole genome shotgun (WGS) entry which is preliminary data.</text>
</comment>
<evidence type="ECO:0000256" key="4">
    <source>
        <dbReference type="PROSITE-ProRule" id="PRU00146"/>
    </source>
</evidence>
<name>A0AAN7VA39_9COLE</name>
<evidence type="ECO:0000256" key="2">
    <source>
        <dbReference type="ARBA" id="ARBA00022771"/>
    </source>
</evidence>
<evidence type="ECO:0000259" key="5">
    <source>
        <dbReference type="PROSITE" id="PS50016"/>
    </source>
</evidence>
<dbReference type="Proteomes" id="UP001329430">
    <property type="component" value="Chromosome 9"/>
</dbReference>
<dbReference type="GO" id="GO:0008270">
    <property type="term" value="F:zinc ion binding"/>
    <property type="evidence" value="ECO:0007669"/>
    <property type="project" value="UniProtKB-KW"/>
</dbReference>
<protein>
    <recommendedName>
        <fullName evidence="5">PHD-type domain-containing protein</fullName>
    </recommendedName>
</protein>
<evidence type="ECO:0000256" key="1">
    <source>
        <dbReference type="ARBA" id="ARBA00022723"/>
    </source>
</evidence>
<evidence type="ECO:0000313" key="7">
    <source>
        <dbReference type="Proteomes" id="UP001329430"/>
    </source>
</evidence>
<sequence length="234" mass="27101">MRNVLCTLLNILQYQCVQYKLNSSKMSLCNVCEETFLPESDFVHCEGCNSNIHYLCSGVRETTFRKLTIEAKLAWRCGKCKVKAYSSADTQFEPKPDIINAGMLSIITLARSDFLLMVFEVTALRKSKQESYTHFYMQKVCTDLIIPPKVKYCIPDVSDPNTQQGTRTYLRENDSGNYMNDSKPGKYEKCIFFVFSISSCMSSNLYDFHDYEPIDTNFILHMYFAYLYFSCIFS</sequence>
<keyword evidence="7" id="KW-1185">Reference proteome</keyword>
<reference evidence="6 7" key="1">
    <citation type="journal article" date="2024" name="Insects">
        <title>An Improved Chromosome-Level Genome Assembly of the Firefly Pyrocoelia pectoralis.</title>
        <authorList>
            <person name="Fu X."/>
            <person name="Meyer-Rochow V.B."/>
            <person name="Ballantyne L."/>
            <person name="Zhu X."/>
        </authorList>
    </citation>
    <scope>NUCLEOTIDE SEQUENCE [LARGE SCALE GENOMIC DNA]</scope>
    <source>
        <strain evidence="6">XCY_ONT2</strain>
    </source>
</reference>
<organism evidence="6 7">
    <name type="scientific">Pyrocoelia pectoralis</name>
    <dbReference type="NCBI Taxonomy" id="417401"/>
    <lineage>
        <taxon>Eukaryota</taxon>
        <taxon>Metazoa</taxon>
        <taxon>Ecdysozoa</taxon>
        <taxon>Arthropoda</taxon>
        <taxon>Hexapoda</taxon>
        <taxon>Insecta</taxon>
        <taxon>Pterygota</taxon>
        <taxon>Neoptera</taxon>
        <taxon>Endopterygota</taxon>
        <taxon>Coleoptera</taxon>
        <taxon>Polyphaga</taxon>
        <taxon>Elateriformia</taxon>
        <taxon>Elateroidea</taxon>
        <taxon>Lampyridae</taxon>
        <taxon>Lampyrinae</taxon>
        <taxon>Pyrocoelia</taxon>
    </lineage>
</organism>
<accession>A0AAN7VA39</accession>
<gene>
    <name evidence="6" type="ORF">RI129_012126</name>
</gene>
<dbReference type="PROSITE" id="PS50016">
    <property type="entry name" value="ZF_PHD_2"/>
    <property type="match status" value="1"/>
</dbReference>
<dbReference type="InterPro" id="IPR013083">
    <property type="entry name" value="Znf_RING/FYVE/PHD"/>
</dbReference>
<dbReference type="Pfam" id="PF00628">
    <property type="entry name" value="PHD"/>
    <property type="match status" value="1"/>
</dbReference>
<dbReference type="SMART" id="SM00249">
    <property type="entry name" value="PHD"/>
    <property type="match status" value="1"/>
</dbReference>